<dbReference type="OrthoDB" id="2995388at2759"/>
<sequence>MEFRGAMNIHALLNSALEFPALRTLLLKSREYEHVPHISLAAPQLRTLDLQWIDAGLHLDPLLSPSLEYVRFYKAGGLNTRALSNISKRCPMVWRVEVHAHDLWVYNRIVDDFEVFATRPLAPFLRELELGLELEDHDVVQVLETGFSDIVLHTVTRCIHTPDLYALASALLPGLDLWSTSSFYSKLTLVTRLAASAAYSTSAAPVTTRLKLGLFGVYTEVVEVEVSKWKWVSGSGSASQ</sequence>
<proteinExistence type="predicted"/>
<organism evidence="1 2">
    <name type="scientific">Mycena venus</name>
    <dbReference type="NCBI Taxonomy" id="2733690"/>
    <lineage>
        <taxon>Eukaryota</taxon>
        <taxon>Fungi</taxon>
        <taxon>Dikarya</taxon>
        <taxon>Basidiomycota</taxon>
        <taxon>Agaricomycotina</taxon>
        <taxon>Agaricomycetes</taxon>
        <taxon>Agaricomycetidae</taxon>
        <taxon>Agaricales</taxon>
        <taxon>Marasmiineae</taxon>
        <taxon>Mycenaceae</taxon>
        <taxon>Mycena</taxon>
    </lineage>
</organism>
<name>A0A8H7CTV1_9AGAR</name>
<reference evidence="1" key="1">
    <citation type="submission" date="2020-05" db="EMBL/GenBank/DDBJ databases">
        <title>Mycena genomes resolve the evolution of fungal bioluminescence.</title>
        <authorList>
            <person name="Tsai I.J."/>
        </authorList>
    </citation>
    <scope>NUCLEOTIDE SEQUENCE</scope>
    <source>
        <strain evidence="1">CCC161011</strain>
    </source>
</reference>
<gene>
    <name evidence="1" type="ORF">MVEN_01478200</name>
</gene>
<dbReference type="AlphaFoldDB" id="A0A8H7CTV1"/>
<protein>
    <recommendedName>
        <fullName evidence="3">F-box domain-containing protein</fullName>
    </recommendedName>
</protein>
<comment type="caution">
    <text evidence="1">The sequence shown here is derived from an EMBL/GenBank/DDBJ whole genome shotgun (WGS) entry which is preliminary data.</text>
</comment>
<dbReference type="EMBL" id="JACAZI010000012">
    <property type="protein sequence ID" value="KAF7347233.1"/>
    <property type="molecule type" value="Genomic_DNA"/>
</dbReference>
<keyword evidence="2" id="KW-1185">Reference proteome</keyword>
<evidence type="ECO:0000313" key="2">
    <source>
        <dbReference type="Proteomes" id="UP000620124"/>
    </source>
</evidence>
<evidence type="ECO:0000313" key="1">
    <source>
        <dbReference type="EMBL" id="KAF7347233.1"/>
    </source>
</evidence>
<dbReference type="Proteomes" id="UP000620124">
    <property type="component" value="Unassembled WGS sequence"/>
</dbReference>
<accession>A0A8H7CTV1</accession>
<evidence type="ECO:0008006" key="3">
    <source>
        <dbReference type="Google" id="ProtNLM"/>
    </source>
</evidence>